<dbReference type="PANTHER" id="PTHR30400:SF0">
    <property type="entry name" value="BIOSYNTHETIC PEPTIDOGLYCAN TRANSGLYCOSYLASE"/>
    <property type="match status" value="1"/>
</dbReference>
<keyword evidence="14" id="KW-1185">Reference proteome</keyword>
<keyword evidence="1 11" id="KW-1003">Cell membrane</keyword>
<keyword evidence="10 11" id="KW-0961">Cell wall biogenesis/degradation</keyword>
<dbReference type="EMBL" id="CP055306">
    <property type="protein sequence ID" value="QLB40852.1"/>
    <property type="molecule type" value="Genomic_DNA"/>
</dbReference>
<dbReference type="GO" id="GO:0071555">
    <property type="term" value="P:cell wall organization"/>
    <property type="evidence" value="ECO:0007669"/>
    <property type="project" value="UniProtKB-KW"/>
</dbReference>
<evidence type="ECO:0000256" key="9">
    <source>
        <dbReference type="ARBA" id="ARBA00023136"/>
    </source>
</evidence>
<dbReference type="EC" id="2.4.99.28" evidence="11"/>
<feature type="transmembrane region" description="Helical" evidence="11">
    <location>
        <begin position="40"/>
        <end position="64"/>
    </location>
</feature>
<dbReference type="InterPro" id="IPR011812">
    <property type="entry name" value="Pep_trsgly"/>
</dbReference>
<evidence type="ECO:0000256" key="8">
    <source>
        <dbReference type="ARBA" id="ARBA00022989"/>
    </source>
</evidence>
<dbReference type="Gene3D" id="1.10.3810.10">
    <property type="entry name" value="Biosynthetic peptidoglycan transglycosylase-like"/>
    <property type="match status" value="1"/>
</dbReference>
<comment type="subcellular location">
    <subcellularLocation>
        <location evidence="11">Cell inner membrane</location>
        <topology evidence="11">Single-pass membrane protein</topology>
    </subcellularLocation>
</comment>
<keyword evidence="7 11" id="KW-0573">Peptidoglycan synthesis</keyword>
<feature type="domain" description="Glycosyl transferase family 51" evidence="12">
    <location>
        <begin position="78"/>
        <end position="245"/>
    </location>
</feature>
<evidence type="ECO:0000256" key="6">
    <source>
        <dbReference type="ARBA" id="ARBA00022960"/>
    </source>
</evidence>
<dbReference type="GO" id="GO:0008360">
    <property type="term" value="P:regulation of cell shape"/>
    <property type="evidence" value="ECO:0007669"/>
    <property type="project" value="UniProtKB-KW"/>
</dbReference>
<gene>
    <name evidence="11 13" type="primary">mtgA</name>
    <name evidence="13" type="ORF">HV559_08215</name>
</gene>
<dbReference type="InterPro" id="IPR001264">
    <property type="entry name" value="Glyco_trans_51"/>
</dbReference>
<evidence type="ECO:0000259" key="12">
    <source>
        <dbReference type="Pfam" id="PF00912"/>
    </source>
</evidence>
<evidence type="ECO:0000256" key="2">
    <source>
        <dbReference type="ARBA" id="ARBA00022519"/>
    </source>
</evidence>
<dbReference type="GO" id="GO:0009252">
    <property type="term" value="P:peptidoglycan biosynthetic process"/>
    <property type="evidence" value="ECO:0007669"/>
    <property type="project" value="UniProtKB-UniRule"/>
</dbReference>
<evidence type="ECO:0000256" key="3">
    <source>
        <dbReference type="ARBA" id="ARBA00022676"/>
    </source>
</evidence>
<evidence type="ECO:0000256" key="7">
    <source>
        <dbReference type="ARBA" id="ARBA00022984"/>
    </source>
</evidence>
<comment type="pathway">
    <text evidence="11">Cell wall biogenesis; peptidoglycan biosynthesis.</text>
</comment>
<evidence type="ECO:0000256" key="1">
    <source>
        <dbReference type="ARBA" id="ARBA00022475"/>
    </source>
</evidence>
<dbReference type="InterPro" id="IPR023346">
    <property type="entry name" value="Lysozyme-like_dom_sf"/>
</dbReference>
<dbReference type="InterPro" id="IPR036950">
    <property type="entry name" value="PBP_transglycosylase"/>
</dbReference>
<evidence type="ECO:0000256" key="11">
    <source>
        <dbReference type="HAMAP-Rule" id="MF_00766"/>
    </source>
</evidence>
<dbReference type="RefSeq" id="WP_176810094.1">
    <property type="nucleotide sequence ID" value="NZ_CP055306.1"/>
</dbReference>
<comment type="similarity">
    <text evidence="11">Belongs to the glycosyltransferase 51 family.</text>
</comment>
<reference evidence="13 14" key="1">
    <citation type="submission" date="2020-06" db="EMBL/GenBank/DDBJ databases">
        <title>Mannheimia pernigra sp. nov. isolated from bovine respiratory tract.</title>
        <authorList>
            <person name="Kuhnert P."/>
            <person name="Akarsu-Egger H."/>
        </authorList>
    </citation>
    <scope>NUCLEOTIDE SEQUENCE [LARGE SCALE GENOMIC DNA]</scope>
    <source>
        <strain evidence="13 14">BNO311</strain>
    </source>
</reference>
<name>A0A7D5HTE1_9PAST</name>
<organism evidence="13 14">
    <name type="scientific">Mannheimia pernigra</name>
    <dbReference type="NCBI Taxonomy" id="111844"/>
    <lineage>
        <taxon>Bacteria</taxon>
        <taxon>Pseudomonadati</taxon>
        <taxon>Pseudomonadota</taxon>
        <taxon>Gammaproteobacteria</taxon>
        <taxon>Pasteurellales</taxon>
        <taxon>Pasteurellaceae</taxon>
        <taxon>Mannheimia</taxon>
    </lineage>
</organism>
<keyword evidence="3 11" id="KW-0328">Glycosyltransferase</keyword>
<evidence type="ECO:0000256" key="4">
    <source>
        <dbReference type="ARBA" id="ARBA00022679"/>
    </source>
</evidence>
<dbReference type="AlphaFoldDB" id="A0A7D5HTE1"/>
<keyword evidence="8 11" id="KW-1133">Transmembrane helix</keyword>
<dbReference type="GO" id="GO:0016763">
    <property type="term" value="F:pentosyltransferase activity"/>
    <property type="evidence" value="ECO:0007669"/>
    <property type="project" value="InterPro"/>
</dbReference>
<evidence type="ECO:0000313" key="14">
    <source>
        <dbReference type="Proteomes" id="UP000509660"/>
    </source>
</evidence>
<comment type="catalytic activity">
    <reaction evidence="11">
        <text>[GlcNAc-(1-&gt;4)-Mur2Ac(oyl-L-Ala-gamma-D-Glu-L-Lys-D-Ala-D-Ala)](n)-di-trans,octa-cis-undecaprenyl diphosphate + beta-D-GlcNAc-(1-&gt;4)-Mur2Ac(oyl-L-Ala-gamma-D-Glu-L-Lys-D-Ala-D-Ala)-di-trans,octa-cis-undecaprenyl diphosphate = [GlcNAc-(1-&gt;4)-Mur2Ac(oyl-L-Ala-gamma-D-Glu-L-Lys-D-Ala-D-Ala)](n+1)-di-trans,octa-cis-undecaprenyl diphosphate + di-trans,octa-cis-undecaprenyl diphosphate + H(+)</text>
        <dbReference type="Rhea" id="RHEA:23708"/>
        <dbReference type="Rhea" id="RHEA-COMP:9602"/>
        <dbReference type="Rhea" id="RHEA-COMP:9603"/>
        <dbReference type="ChEBI" id="CHEBI:15378"/>
        <dbReference type="ChEBI" id="CHEBI:58405"/>
        <dbReference type="ChEBI" id="CHEBI:60033"/>
        <dbReference type="ChEBI" id="CHEBI:78435"/>
        <dbReference type="EC" id="2.4.99.28"/>
    </reaction>
</comment>
<dbReference type="GO" id="GO:0008955">
    <property type="term" value="F:peptidoglycan glycosyltransferase activity"/>
    <property type="evidence" value="ECO:0007669"/>
    <property type="project" value="UniProtKB-UniRule"/>
</dbReference>
<dbReference type="NCBIfam" id="TIGR02070">
    <property type="entry name" value="mono_pep_trsgly"/>
    <property type="match status" value="1"/>
</dbReference>
<dbReference type="Pfam" id="PF00912">
    <property type="entry name" value="Transgly"/>
    <property type="match status" value="1"/>
</dbReference>
<comment type="function">
    <text evidence="11">Peptidoglycan polymerase that catalyzes glycan chain elongation from lipid-linked precursors.</text>
</comment>
<dbReference type="GO" id="GO:0009274">
    <property type="term" value="C:peptidoglycan-based cell wall"/>
    <property type="evidence" value="ECO:0007669"/>
    <property type="project" value="InterPro"/>
</dbReference>
<dbReference type="Proteomes" id="UP000509660">
    <property type="component" value="Chromosome"/>
</dbReference>
<evidence type="ECO:0000256" key="5">
    <source>
        <dbReference type="ARBA" id="ARBA00022692"/>
    </source>
</evidence>
<keyword evidence="5 11" id="KW-0812">Transmembrane</keyword>
<keyword evidence="9 11" id="KW-0472">Membrane</keyword>
<dbReference type="HAMAP" id="MF_00766">
    <property type="entry name" value="PGT_MtgA"/>
    <property type="match status" value="1"/>
</dbReference>
<proteinExistence type="inferred from homology"/>
<dbReference type="PANTHER" id="PTHR30400">
    <property type="entry name" value="MONOFUNCTIONAL BIOSYNTHETIC PEPTIDOGLYCAN TRANSGLYCOSYLASE"/>
    <property type="match status" value="1"/>
</dbReference>
<keyword evidence="4 11" id="KW-0808">Transferase</keyword>
<evidence type="ECO:0000256" key="10">
    <source>
        <dbReference type="ARBA" id="ARBA00023316"/>
    </source>
</evidence>
<sequence>MATRKNCLLSSLLKKIGLFFIPRKIETIFGWLWFGFSRLFTFWSGFFLIAILVFSVLPVPYSAYMLQKKVENMLQDKTYAIKKDWVSLDAISWQVKMAVIASEDQKFESHFGLDLAAIESALKFNAKSKKIRGGSTISQQTVKNLFLWHRQSWIRKGIEALLTLLVENIWTKSRILEVYLNIAEFGDGIFGVEAAAQHFFKKSAKHLNLQESALLAASLPNPIVFKVDKPSSSMRKRQAWIIRQVSLLDGKHYLDKL</sequence>
<keyword evidence="6 11" id="KW-0133">Cell shape</keyword>
<dbReference type="SUPFAM" id="SSF53955">
    <property type="entry name" value="Lysozyme-like"/>
    <property type="match status" value="1"/>
</dbReference>
<evidence type="ECO:0000313" key="13">
    <source>
        <dbReference type="EMBL" id="QLB40852.1"/>
    </source>
</evidence>
<dbReference type="GO" id="GO:0005886">
    <property type="term" value="C:plasma membrane"/>
    <property type="evidence" value="ECO:0007669"/>
    <property type="project" value="UniProtKB-SubCell"/>
</dbReference>
<accession>A0A7D5HTE1</accession>
<protein>
    <recommendedName>
        <fullName evidence="11">Biosynthetic peptidoglycan transglycosylase</fullName>
        <ecNumber evidence="11">2.4.99.28</ecNumber>
    </recommendedName>
    <alternativeName>
        <fullName evidence="11">Glycan polymerase</fullName>
    </alternativeName>
    <alternativeName>
        <fullName evidence="11">Peptidoglycan glycosyltransferase MtgA</fullName>
        <shortName evidence="11">PGT</shortName>
    </alternativeName>
</protein>
<dbReference type="UniPathway" id="UPA00219"/>
<keyword evidence="2 11" id="KW-0997">Cell inner membrane</keyword>